<dbReference type="InterPro" id="IPR001471">
    <property type="entry name" value="AP2/ERF_dom"/>
</dbReference>
<evidence type="ECO:0000313" key="10">
    <source>
        <dbReference type="Proteomes" id="UP001230268"/>
    </source>
</evidence>
<evidence type="ECO:0000256" key="4">
    <source>
        <dbReference type="ARBA" id="ARBA00023163"/>
    </source>
</evidence>
<organism evidence="9 10">
    <name type="scientific">Babesia gibsoni</name>
    <dbReference type="NCBI Taxonomy" id="33632"/>
    <lineage>
        <taxon>Eukaryota</taxon>
        <taxon>Sar</taxon>
        <taxon>Alveolata</taxon>
        <taxon>Apicomplexa</taxon>
        <taxon>Aconoidasida</taxon>
        <taxon>Piroplasmida</taxon>
        <taxon>Babesiidae</taxon>
        <taxon>Babesia</taxon>
    </lineage>
</organism>
<dbReference type="InterPro" id="IPR028078">
    <property type="entry name" value="ACDC"/>
</dbReference>
<evidence type="ECO:0000259" key="7">
    <source>
        <dbReference type="Pfam" id="PF00847"/>
    </source>
</evidence>
<reference evidence="9" key="1">
    <citation type="submission" date="2023-08" db="EMBL/GenBank/DDBJ databases">
        <title>Draft sequence of the Babesia gibsoni genome.</title>
        <authorList>
            <person name="Yamagishi J.Y."/>
            <person name="Xuan X.X."/>
        </authorList>
    </citation>
    <scope>NUCLEOTIDE SEQUENCE</scope>
    <source>
        <strain evidence="9">Azabu</strain>
    </source>
</reference>
<evidence type="ECO:0000256" key="3">
    <source>
        <dbReference type="ARBA" id="ARBA00023125"/>
    </source>
</evidence>
<feature type="domain" description="AP2/ERF" evidence="7">
    <location>
        <begin position="206"/>
        <end position="256"/>
    </location>
</feature>
<dbReference type="Pfam" id="PF00847">
    <property type="entry name" value="AP2"/>
    <property type="match status" value="1"/>
</dbReference>
<evidence type="ECO:0000256" key="6">
    <source>
        <dbReference type="SAM" id="MobiDB-lite"/>
    </source>
</evidence>
<keyword evidence="3" id="KW-0238">DNA-binding</keyword>
<keyword evidence="2" id="KW-0805">Transcription regulation</keyword>
<dbReference type="AlphaFoldDB" id="A0AAD8USR0"/>
<feature type="region of interest" description="Disordered" evidence="6">
    <location>
        <begin position="171"/>
        <end position="194"/>
    </location>
</feature>
<keyword evidence="5" id="KW-0539">Nucleus</keyword>
<protein>
    <submittedName>
        <fullName evidence="9">AP2</fullName>
    </submittedName>
</protein>
<evidence type="ECO:0000256" key="1">
    <source>
        <dbReference type="ARBA" id="ARBA00004123"/>
    </source>
</evidence>
<dbReference type="GO" id="GO:0003677">
    <property type="term" value="F:DNA binding"/>
    <property type="evidence" value="ECO:0007669"/>
    <property type="project" value="UniProtKB-KW"/>
</dbReference>
<gene>
    <name evidence="9" type="ORF">BgAZ_109960</name>
</gene>
<proteinExistence type="predicted"/>
<dbReference type="EMBL" id="JAVEPI010000001">
    <property type="protein sequence ID" value="KAK1445090.1"/>
    <property type="molecule type" value="Genomic_DNA"/>
</dbReference>
<dbReference type="GO" id="GO:0005634">
    <property type="term" value="C:nucleus"/>
    <property type="evidence" value="ECO:0007669"/>
    <property type="project" value="UniProtKB-SubCell"/>
</dbReference>
<name>A0AAD8USR0_BABGI</name>
<accession>A0AAD8USR0</accession>
<sequence>MVDVTESDAQCASAAGDSTAVAENYTYTEEDQDYSVSSAAVNRIDNSEARDSVEYAVPDTNGQQMYENDPNSYSAADANHHPGYTDQAWQATGYMGMGQDGMHYNNDVSHETHMGYPPQNYDITGGMIPGYSGMVADGSMQPADSGHMHQKMMEMNQHDMMQGHSMQQVKMDPSNMQSDGPRRMLSKGRKNKDEANELVRRAKLLPKVMGVRYDANHQYWVATWYQNRKRMDRYFSVGRFGFEEARMLAIDCRKTAGKSLQGKSYDRPQYSSKDVNSKSRVNYGASDTLGGLSYDGDNGFDKNTEYYGGSETSKKTKDFNRLNVSKVALNYILSDLCNNCLPSILENNHMPGELYIHCYNKISDHLQMIITASQSEEIEKYLHLFQLCIQNRVLPSALQVQEQRAMITTLCQM</sequence>
<dbReference type="GO" id="GO:0003700">
    <property type="term" value="F:DNA-binding transcription factor activity"/>
    <property type="evidence" value="ECO:0007669"/>
    <property type="project" value="InterPro"/>
</dbReference>
<evidence type="ECO:0000259" key="8">
    <source>
        <dbReference type="Pfam" id="PF14733"/>
    </source>
</evidence>
<dbReference type="Gene3D" id="1.20.5.2050">
    <property type="match status" value="1"/>
</dbReference>
<keyword evidence="10" id="KW-1185">Reference proteome</keyword>
<comment type="caution">
    <text evidence="9">The sequence shown here is derived from an EMBL/GenBank/DDBJ whole genome shotgun (WGS) entry which is preliminary data.</text>
</comment>
<evidence type="ECO:0000313" key="9">
    <source>
        <dbReference type="EMBL" id="KAK1445090.1"/>
    </source>
</evidence>
<comment type="subcellular location">
    <subcellularLocation>
        <location evidence="1">Nucleus</location>
    </subcellularLocation>
</comment>
<feature type="region of interest" description="Disordered" evidence="6">
    <location>
        <begin position="1"/>
        <end position="20"/>
    </location>
</feature>
<evidence type="ECO:0000256" key="2">
    <source>
        <dbReference type="ARBA" id="ARBA00023015"/>
    </source>
</evidence>
<dbReference type="Proteomes" id="UP001230268">
    <property type="component" value="Unassembled WGS sequence"/>
</dbReference>
<dbReference type="Pfam" id="PF14733">
    <property type="entry name" value="ACDC"/>
    <property type="match status" value="1"/>
</dbReference>
<evidence type="ECO:0000256" key="5">
    <source>
        <dbReference type="ARBA" id="ARBA00023242"/>
    </source>
</evidence>
<keyword evidence="4" id="KW-0804">Transcription</keyword>
<feature type="domain" description="AP2-coincident C-terminal" evidence="8">
    <location>
        <begin position="318"/>
        <end position="410"/>
    </location>
</feature>